<reference evidence="2 3" key="1">
    <citation type="submission" date="2020-08" db="EMBL/GenBank/DDBJ databases">
        <title>Genomic Encyclopedia of Type Strains, Phase IV (KMG-IV): sequencing the most valuable type-strain genomes for metagenomic binning, comparative biology and taxonomic classification.</title>
        <authorList>
            <person name="Goeker M."/>
        </authorList>
    </citation>
    <scope>NUCLEOTIDE SEQUENCE [LARGE SCALE GENOMIC DNA]</scope>
    <source>
        <strain evidence="2 3">DSM 7050</strain>
    </source>
</reference>
<dbReference type="SMART" id="SM00903">
    <property type="entry name" value="Flavin_Reduct"/>
    <property type="match status" value="1"/>
</dbReference>
<accession>A0ABR6L0B3</accession>
<dbReference type="SUPFAM" id="SSF50475">
    <property type="entry name" value="FMN-binding split barrel"/>
    <property type="match status" value="1"/>
</dbReference>
<dbReference type="Proteomes" id="UP000539538">
    <property type="component" value="Unassembled WGS sequence"/>
</dbReference>
<dbReference type="Gene3D" id="2.30.110.10">
    <property type="entry name" value="Electron Transport, Fmn-binding Protein, Chain A"/>
    <property type="match status" value="1"/>
</dbReference>
<dbReference type="EMBL" id="JACHOT010000001">
    <property type="protein sequence ID" value="MBB4649500.1"/>
    <property type="molecule type" value="Genomic_DNA"/>
</dbReference>
<gene>
    <name evidence="2" type="ORF">GGQ99_001222</name>
</gene>
<dbReference type="InterPro" id="IPR012349">
    <property type="entry name" value="Split_barrel_FMN-bd"/>
</dbReference>
<dbReference type="PANTHER" id="PTHR43812:SF2">
    <property type="entry name" value="FLAVIN REDUCTASE LIKE DOMAIN-CONTAINING PROTEIN"/>
    <property type="match status" value="1"/>
</dbReference>
<evidence type="ECO:0000313" key="2">
    <source>
        <dbReference type="EMBL" id="MBB4649500.1"/>
    </source>
</evidence>
<keyword evidence="3" id="KW-1185">Reference proteome</keyword>
<dbReference type="PANTHER" id="PTHR43812">
    <property type="entry name" value="BLR2425 PROTEIN"/>
    <property type="match status" value="1"/>
</dbReference>
<protein>
    <submittedName>
        <fullName evidence="2">Flavin reductase (DIM6/NTAB) family NADH-FMN oxidoreductase RutF</fullName>
    </submittedName>
</protein>
<feature type="domain" description="Flavin reductase like" evidence="1">
    <location>
        <begin position="19"/>
        <end position="171"/>
    </location>
</feature>
<evidence type="ECO:0000259" key="1">
    <source>
        <dbReference type="SMART" id="SM00903"/>
    </source>
</evidence>
<proteinExistence type="predicted"/>
<comment type="caution">
    <text evidence="2">The sequence shown here is derived from an EMBL/GenBank/DDBJ whole genome shotgun (WGS) entry which is preliminary data.</text>
</comment>
<dbReference type="InterPro" id="IPR002563">
    <property type="entry name" value="Flavin_Rdtase-like_dom"/>
</dbReference>
<sequence length="202" mass="21839">MFYEPSRGHGLPHDPFKALVSPRPIGWISTIGKDGALNLAPYSFFNALTGKPPLVWFSSEGPKDSSTFAGETREFVANVVGRELAEKMNRTSVNAPRGTSEFGYAGLTAAPSRLVAPPRVAEAPAALECKVTEIFRPKGLDGADAGVFVVVGEVVGVHIDEAYLTDGLFDVVKAGNVSRLGYMDYSSISEVFAMRRPRWEED</sequence>
<name>A0ABR6L0B3_9HYPH</name>
<organism evidence="2 3">
    <name type="scientific">Aminobacter niigataensis</name>
    <dbReference type="NCBI Taxonomy" id="83265"/>
    <lineage>
        <taxon>Bacteria</taxon>
        <taxon>Pseudomonadati</taxon>
        <taxon>Pseudomonadota</taxon>
        <taxon>Alphaproteobacteria</taxon>
        <taxon>Hyphomicrobiales</taxon>
        <taxon>Phyllobacteriaceae</taxon>
        <taxon>Aminobacter</taxon>
    </lineage>
</organism>
<dbReference type="Pfam" id="PF01613">
    <property type="entry name" value="Flavin_Reduct"/>
    <property type="match status" value="1"/>
</dbReference>
<dbReference type="RefSeq" id="WP_183261352.1">
    <property type="nucleotide sequence ID" value="NZ_BAAAVZ010000003.1"/>
</dbReference>
<evidence type="ECO:0000313" key="3">
    <source>
        <dbReference type="Proteomes" id="UP000539538"/>
    </source>
</evidence>